<evidence type="ECO:0000256" key="1">
    <source>
        <dbReference type="SAM" id="Phobius"/>
    </source>
</evidence>
<feature type="transmembrane region" description="Helical" evidence="1">
    <location>
        <begin position="6"/>
        <end position="25"/>
    </location>
</feature>
<name>A0A1I4V302_9HYPH</name>
<feature type="transmembrane region" description="Helical" evidence="1">
    <location>
        <begin position="37"/>
        <end position="55"/>
    </location>
</feature>
<sequence>MSAAILGILLSLTVAAIWIACLAVMRLPRALDRLHAVAFLNAAAGFFVTVTAFVADGVSGRSLKIALLMTLLVAWSAVLSHVVGRALLLREGSSA</sequence>
<protein>
    <submittedName>
        <fullName evidence="2">Multicomponent Na+:H+ antiporter subunit G</fullName>
    </submittedName>
</protein>
<accession>A0A1I4V302</accession>
<dbReference type="EMBL" id="FOTK01000085">
    <property type="protein sequence ID" value="SFM95568.1"/>
    <property type="molecule type" value="Genomic_DNA"/>
</dbReference>
<evidence type="ECO:0000313" key="3">
    <source>
        <dbReference type="Proteomes" id="UP000199048"/>
    </source>
</evidence>
<gene>
    <name evidence="2" type="ORF">SAMN05192568_10858</name>
</gene>
<keyword evidence="3" id="KW-1185">Reference proteome</keyword>
<dbReference type="GO" id="GO:0098662">
    <property type="term" value="P:inorganic cation transmembrane transport"/>
    <property type="evidence" value="ECO:0007669"/>
    <property type="project" value="InterPro"/>
</dbReference>
<proteinExistence type="predicted"/>
<keyword evidence="1" id="KW-0472">Membrane</keyword>
<dbReference type="Pfam" id="PF03334">
    <property type="entry name" value="PhaG_MnhG_YufB"/>
    <property type="match status" value="1"/>
</dbReference>
<evidence type="ECO:0000313" key="2">
    <source>
        <dbReference type="EMBL" id="SFM95568.1"/>
    </source>
</evidence>
<reference evidence="3" key="1">
    <citation type="submission" date="2016-10" db="EMBL/GenBank/DDBJ databases">
        <authorList>
            <person name="Varghese N."/>
            <person name="Submissions S."/>
        </authorList>
    </citation>
    <scope>NUCLEOTIDE SEQUENCE [LARGE SCALE GENOMIC DNA]</scope>
    <source>
        <strain evidence="3">BL36</strain>
    </source>
</reference>
<dbReference type="InterPro" id="IPR005133">
    <property type="entry name" value="PhaG_MnhG_YufB"/>
</dbReference>
<dbReference type="Proteomes" id="UP000199048">
    <property type="component" value="Unassembled WGS sequence"/>
</dbReference>
<organism evidence="2 3">
    <name type="scientific">Methylobacterium pseudosasicola</name>
    <dbReference type="NCBI Taxonomy" id="582667"/>
    <lineage>
        <taxon>Bacteria</taxon>
        <taxon>Pseudomonadati</taxon>
        <taxon>Pseudomonadota</taxon>
        <taxon>Alphaproteobacteria</taxon>
        <taxon>Hyphomicrobiales</taxon>
        <taxon>Methylobacteriaceae</taxon>
        <taxon>Methylobacterium</taxon>
    </lineage>
</organism>
<dbReference type="STRING" id="582667.SAMN05192568_10858"/>
<dbReference type="GO" id="GO:0015297">
    <property type="term" value="F:antiporter activity"/>
    <property type="evidence" value="ECO:0007669"/>
    <property type="project" value="InterPro"/>
</dbReference>
<dbReference type="AlphaFoldDB" id="A0A1I4V302"/>
<keyword evidence="1" id="KW-1133">Transmembrane helix</keyword>
<feature type="transmembrane region" description="Helical" evidence="1">
    <location>
        <begin position="67"/>
        <end position="88"/>
    </location>
</feature>
<keyword evidence="1" id="KW-0812">Transmembrane</keyword>
<dbReference type="RefSeq" id="WP_244537427.1">
    <property type="nucleotide sequence ID" value="NZ_FOTK01000085.1"/>
</dbReference>